<dbReference type="InterPro" id="IPR029016">
    <property type="entry name" value="GAF-like_dom_sf"/>
</dbReference>
<dbReference type="SUPFAM" id="SSF55781">
    <property type="entry name" value="GAF domain-like"/>
    <property type="match status" value="1"/>
</dbReference>
<evidence type="ECO:0000313" key="5">
    <source>
        <dbReference type="EMBL" id="OSY41664.1"/>
    </source>
</evidence>
<accession>A0ABX3XRU6</accession>
<feature type="domain" description="GAF" evidence="3">
    <location>
        <begin position="64"/>
        <end position="211"/>
    </location>
</feature>
<name>A0ABX3XRU6_STRPT</name>
<dbReference type="SUPFAM" id="SSF81606">
    <property type="entry name" value="PP2C-like"/>
    <property type="match status" value="1"/>
</dbReference>
<dbReference type="InterPro" id="IPR001932">
    <property type="entry name" value="PPM-type_phosphatase-like_dom"/>
</dbReference>
<dbReference type="InterPro" id="IPR036457">
    <property type="entry name" value="PPM-type-like_dom_sf"/>
</dbReference>
<reference evidence="5 6" key="1">
    <citation type="submission" date="2016-09" db="EMBL/GenBank/DDBJ databases">
        <title>Streptomyces platensis DSM40041, a candidate organism with high potential of specific P450 cytochromes.</title>
        <authorList>
            <person name="Grumaz C."/>
            <person name="Vainshtein Y."/>
            <person name="Kirstahler P."/>
            <person name="Sohn K."/>
        </authorList>
    </citation>
    <scope>NUCLEOTIDE SEQUENCE [LARGE SCALE GENOMIC DNA]</scope>
    <source>
        <strain evidence="5 6">DSM 40041</strain>
    </source>
</reference>
<dbReference type="Pfam" id="PF13185">
    <property type="entry name" value="GAF_2"/>
    <property type="match status" value="1"/>
</dbReference>
<keyword evidence="5" id="KW-0808">Transferase</keyword>
<evidence type="ECO:0000256" key="1">
    <source>
        <dbReference type="ARBA" id="ARBA00022801"/>
    </source>
</evidence>
<dbReference type="Pfam" id="PF07228">
    <property type="entry name" value="SpoIIE"/>
    <property type="match status" value="1"/>
</dbReference>
<keyword evidence="1" id="KW-0378">Hydrolase</keyword>
<evidence type="ECO:0000256" key="2">
    <source>
        <dbReference type="SAM" id="MobiDB-lite"/>
    </source>
</evidence>
<keyword evidence="5" id="KW-0418">Kinase</keyword>
<dbReference type="Gene3D" id="3.60.40.10">
    <property type="entry name" value="PPM-type phosphatase domain"/>
    <property type="match status" value="1"/>
</dbReference>
<dbReference type="Proteomes" id="UP000194225">
    <property type="component" value="Unassembled WGS sequence"/>
</dbReference>
<evidence type="ECO:0000259" key="3">
    <source>
        <dbReference type="SMART" id="SM00065"/>
    </source>
</evidence>
<feature type="domain" description="PPM-type phosphatase" evidence="4">
    <location>
        <begin position="228"/>
        <end position="448"/>
    </location>
</feature>
<dbReference type="SMART" id="SM00331">
    <property type="entry name" value="PP2C_SIG"/>
    <property type="match status" value="1"/>
</dbReference>
<evidence type="ECO:0000259" key="4">
    <source>
        <dbReference type="SMART" id="SM00331"/>
    </source>
</evidence>
<dbReference type="SMART" id="SM00065">
    <property type="entry name" value="GAF"/>
    <property type="match status" value="1"/>
</dbReference>
<organism evidence="5 6">
    <name type="scientific">Streptomyces platensis</name>
    <dbReference type="NCBI Taxonomy" id="58346"/>
    <lineage>
        <taxon>Bacteria</taxon>
        <taxon>Bacillati</taxon>
        <taxon>Actinomycetota</taxon>
        <taxon>Actinomycetes</taxon>
        <taxon>Kitasatosporales</taxon>
        <taxon>Streptomycetaceae</taxon>
        <taxon>Streptomyces</taxon>
    </lineage>
</organism>
<dbReference type="InterPro" id="IPR003018">
    <property type="entry name" value="GAF"/>
</dbReference>
<proteinExistence type="predicted"/>
<dbReference type="EMBL" id="MIGA01000039">
    <property type="protein sequence ID" value="OSY41664.1"/>
    <property type="molecule type" value="Genomic_DNA"/>
</dbReference>
<feature type="region of interest" description="Disordered" evidence="2">
    <location>
        <begin position="1"/>
        <end position="45"/>
    </location>
</feature>
<keyword evidence="6" id="KW-1185">Reference proteome</keyword>
<protein>
    <submittedName>
        <fullName evidence="5">Hypoxia sensor histidine kinase response regulator DosT</fullName>
    </submittedName>
</protein>
<dbReference type="PANTHER" id="PTHR43156:SF2">
    <property type="entry name" value="STAGE II SPORULATION PROTEIN E"/>
    <property type="match status" value="1"/>
</dbReference>
<dbReference type="GO" id="GO:0016301">
    <property type="term" value="F:kinase activity"/>
    <property type="evidence" value="ECO:0007669"/>
    <property type="project" value="UniProtKB-KW"/>
</dbReference>
<sequence length="454" mass="48392">MAHNPRRRPEQTSMPETAASDETRQSAGAQSPDAPRTEPRPHALGQRQLQRLLDAVVAISADMDTRAVLHHIVEAGTDLVGARYGALGVLGESGGFADLITVGVNAEQLTAAVGLPQRHGLLGRLVADRQPLRVADILTDPRAVGFPPGHPVMKTLLGAPLMVRGTVYGNLYLADKTDGTPFGDDDEVLLTALASAASVSIENARLYGQLNRAAEHFQRSMLPTLPDLAPIEVCARYEPASDLPKLGGDWYDAVVLPDGATCVVVGDVTGHDVQVAPVMGQIRNMLRALAYDHGGPPSLVVSKLDMALTMFGDPPTATLVLGRIERGGEGEDAYTFRWTNAGHPPPLLVAADGHTRYLAPARHGIPVGIDPSVPRFDHTHPLAPGTTLLLFSDGLVERRDQDIDDALRALAAHASQLARAPLDAFCDEVLTERGQRFDDDVALLAVRLPDAVGR</sequence>
<dbReference type="PANTHER" id="PTHR43156">
    <property type="entry name" value="STAGE II SPORULATION PROTEIN E-RELATED"/>
    <property type="match status" value="1"/>
</dbReference>
<dbReference type="Gene3D" id="3.30.450.40">
    <property type="match status" value="1"/>
</dbReference>
<comment type="caution">
    <text evidence="5">The sequence shown here is derived from an EMBL/GenBank/DDBJ whole genome shotgun (WGS) entry which is preliminary data.</text>
</comment>
<gene>
    <name evidence="5" type="primary">dosT_2</name>
    <name evidence="5" type="ORF">BG653_05027</name>
</gene>
<dbReference type="InterPro" id="IPR052016">
    <property type="entry name" value="Bact_Sigma-Reg"/>
</dbReference>
<evidence type="ECO:0000313" key="6">
    <source>
        <dbReference type="Proteomes" id="UP000194225"/>
    </source>
</evidence>